<dbReference type="Gene3D" id="2.40.10.10">
    <property type="entry name" value="Trypsin-like serine proteases"/>
    <property type="match status" value="2"/>
</dbReference>
<dbReference type="STRING" id="6336.A0A0V0RN58"/>
<feature type="domain" description="Peptidase S1" evidence="4">
    <location>
        <begin position="39"/>
        <end position="327"/>
    </location>
</feature>
<dbReference type="InterPro" id="IPR043504">
    <property type="entry name" value="Peptidase_S1_PA_chymotrypsin"/>
</dbReference>
<reference evidence="5 6" key="1">
    <citation type="submission" date="2015-01" db="EMBL/GenBank/DDBJ databases">
        <title>Evolution of Trichinella species and genotypes.</title>
        <authorList>
            <person name="Korhonen P.K."/>
            <person name="Edoardo P."/>
            <person name="Giuseppe L.R."/>
            <person name="Gasser R.B."/>
        </authorList>
    </citation>
    <scope>NUCLEOTIDE SEQUENCE [LARGE SCALE GENOMIC DNA]</scope>
    <source>
        <strain evidence="5">ISS37</strain>
    </source>
</reference>
<feature type="signal peptide" evidence="3">
    <location>
        <begin position="1"/>
        <end position="21"/>
    </location>
</feature>
<keyword evidence="1" id="KW-1015">Disulfide bond</keyword>
<evidence type="ECO:0000259" key="4">
    <source>
        <dbReference type="PROSITE" id="PS50240"/>
    </source>
</evidence>
<evidence type="ECO:0000313" key="6">
    <source>
        <dbReference type="Proteomes" id="UP000054630"/>
    </source>
</evidence>
<comment type="caution">
    <text evidence="5">The sequence shown here is derived from an EMBL/GenBank/DDBJ whole genome shotgun (WGS) entry which is preliminary data.</text>
</comment>
<feature type="region of interest" description="Disordered" evidence="2">
    <location>
        <begin position="287"/>
        <end position="309"/>
    </location>
</feature>
<dbReference type="OrthoDB" id="10061449at2759"/>
<dbReference type="Pfam" id="PF00089">
    <property type="entry name" value="Trypsin"/>
    <property type="match status" value="2"/>
</dbReference>
<dbReference type="InterPro" id="IPR009003">
    <property type="entry name" value="Peptidase_S1_PA"/>
</dbReference>
<feature type="compositionally biased region" description="Acidic residues" evidence="2">
    <location>
        <begin position="287"/>
        <end position="299"/>
    </location>
</feature>
<evidence type="ECO:0000256" key="2">
    <source>
        <dbReference type="SAM" id="MobiDB-lite"/>
    </source>
</evidence>
<dbReference type="Proteomes" id="UP000054630">
    <property type="component" value="Unassembled WGS sequence"/>
</dbReference>
<dbReference type="GO" id="GO:0004252">
    <property type="term" value="F:serine-type endopeptidase activity"/>
    <property type="evidence" value="ECO:0007669"/>
    <property type="project" value="InterPro"/>
</dbReference>
<proteinExistence type="predicted"/>
<feature type="domain" description="Peptidase S1" evidence="4">
    <location>
        <begin position="417"/>
        <end position="662"/>
    </location>
</feature>
<dbReference type="AlphaFoldDB" id="A0A0V0RN58"/>
<dbReference type="PANTHER" id="PTHR24250">
    <property type="entry name" value="CHYMOTRYPSIN-RELATED"/>
    <property type="match status" value="1"/>
</dbReference>
<dbReference type="PANTHER" id="PTHR24250:SF27">
    <property type="entry name" value="ELASTASE 2 LIKE"/>
    <property type="match status" value="1"/>
</dbReference>
<dbReference type="SUPFAM" id="SSF50494">
    <property type="entry name" value="Trypsin-like serine proteases"/>
    <property type="match status" value="2"/>
</dbReference>
<dbReference type="PROSITE" id="PS50240">
    <property type="entry name" value="TRYPSIN_DOM"/>
    <property type="match status" value="2"/>
</dbReference>
<dbReference type="GO" id="GO:0006508">
    <property type="term" value="P:proteolysis"/>
    <property type="evidence" value="ECO:0007669"/>
    <property type="project" value="InterPro"/>
</dbReference>
<protein>
    <submittedName>
        <fullName evidence="5">Enteropeptidase</fullName>
    </submittedName>
</protein>
<evidence type="ECO:0000256" key="1">
    <source>
        <dbReference type="ARBA" id="ARBA00023157"/>
    </source>
</evidence>
<dbReference type="InterPro" id="IPR001254">
    <property type="entry name" value="Trypsin_dom"/>
</dbReference>
<feature type="chain" id="PRO_5006868015" evidence="3">
    <location>
        <begin position="22"/>
        <end position="667"/>
    </location>
</feature>
<organism evidence="5 6">
    <name type="scientific">Trichinella nelsoni</name>
    <dbReference type="NCBI Taxonomy" id="6336"/>
    <lineage>
        <taxon>Eukaryota</taxon>
        <taxon>Metazoa</taxon>
        <taxon>Ecdysozoa</taxon>
        <taxon>Nematoda</taxon>
        <taxon>Enoplea</taxon>
        <taxon>Dorylaimia</taxon>
        <taxon>Trichinellida</taxon>
        <taxon>Trichinellidae</taxon>
        <taxon>Trichinella</taxon>
    </lineage>
</organism>
<accession>A0A0V0RN58</accession>
<keyword evidence="3" id="KW-0732">Signal</keyword>
<dbReference type="SMART" id="SM00020">
    <property type="entry name" value="Tryp_SPc"/>
    <property type="match status" value="1"/>
</dbReference>
<evidence type="ECO:0000313" key="5">
    <source>
        <dbReference type="EMBL" id="KRX15886.1"/>
    </source>
</evidence>
<feature type="region of interest" description="Disordered" evidence="2">
    <location>
        <begin position="322"/>
        <end position="343"/>
    </location>
</feature>
<gene>
    <name evidence="5" type="primary">Tmprss15</name>
    <name evidence="5" type="ORF">T07_5914</name>
</gene>
<sequence>MSIQMFTSVVTCFILFVGTNGWKCGGKDPSLEHAAKDYLSRGNNELNFPWTVLIERNILGFKSVRCLGSLIPSGNDNQTNLVVTSANCFWSKLLGMYISKDYYSVVAGVNKSYSHFTKVQHVPILKITVIPVPAHDSANNRGFAILHLKKPVMFTEKSYPPCLPRRSVSDVSIRNKRCSLPIFRKDSTISRQSIRVLSTAECEWLLEGNFYDLLQYCGIGSTEKNLLKLGSPLVCLEDTSWVLYGIYSSLPSFSKLHQYYENNILLNFQNLIGFKYTKKGYEFSIDGSDDPEETLDEDSATDKNANVKEDEQISTEFFDQWKPSNKRQEEQETEINPGSSHEMMLSSVESQGVDEVTLLLPQEKGNETEDYTLNISTMNNLSEINVEADEEIEESEEIEVTETEPCVNEVFKHVEETDNGNFIHKAPWMVFIVDRTDPKPKIACSGSLLKTLSSNHSDVILSAAQCVWSKSVSRFGVLAHKSLSSESYTSDSKFEYRTLKKILTRPMLANHDQKLMVLGVSILKLDKPFVFKKSLSPVSAITEKYSLQETDSCYASGLDINGNAAQYQIKILTDEECKRITLNEFYEGSEMCVADQKAIQLPTGSPLMCQYNGNWYLYGIFMMKLQKAKSDGLASKLGNEEAGISVYLKLIDNLRFMNNSIRSLSHA</sequence>
<evidence type="ECO:0000256" key="3">
    <source>
        <dbReference type="SAM" id="SignalP"/>
    </source>
</evidence>
<keyword evidence="6" id="KW-1185">Reference proteome</keyword>
<dbReference type="EMBL" id="JYDL01000120">
    <property type="protein sequence ID" value="KRX15886.1"/>
    <property type="molecule type" value="Genomic_DNA"/>
</dbReference>
<name>A0A0V0RN58_9BILA</name>